<feature type="domain" description="Thioredoxin" evidence="9">
    <location>
        <begin position="1"/>
        <end position="99"/>
    </location>
</feature>
<feature type="site" description="Deprotonates C-terminal active site Cys" evidence="7">
    <location>
        <position position="18"/>
    </location>
</feature>
<evidence type="ECO:0000256" key="3">
    <source>
        <dbReference type="ARBA" id="ARBA00022982"/>
    </source>
</evidence>
<dbReference type="PANTHER" id="PTHR45663">
    <property type="entry name" value="GEO12009P1"/>
    <property type="match status" value="1"/>
</dbReference>
<gene>
    <name evidence="10" type="primary">trxA</name>
    <name evidence="10" type="ORF">DJ013_04455</name>
</gene>
<evidence type="ECO:0000256" key="5">
    <source>
        <dbReference type="ARBA" id="ARBA00023284"/>
    </source>
</evidence>
<comment type="similarity">
    <text evidence="1">Belongs to the thioredoxin family.</text>
</comment>
<evidence type="ECO:0000313" key="10">
    <source>
        <dbReference type="EMBL" id="AWW00799.1"/>
    </source>
</evidence>
<dbReference type="EMBL" id="CP029480">
    <property type="protein sequence ID" value="AWW00799.1"/>
    <property type="molecule type" value="Genomic_DNA"/>
</dbReference>
<dbReference type="PANTHER" id="PTHR45663:SF11">
    <property type="entry name" value="GEO12009P1"/>
    <property type="match status" value="1"/>
</dbReference>
<keyword evidence="3" id="KW-0249">Electron transport</keyword>
<feature type="active site" description="Nucleophile" evidence="7">
    <location>
        <position position="27"/>
    </location>
</feature>
<evidence type="ECO:0000313" key="11">
    <source>
        <dbReference type="Proteomes" id="UP000249873"/>
    </source>
</evidence>
<evidence type="ECO:0000256" key="1">
    <source>
        <dbReference type="ARBA" id="ARBA00008987"/>
    </source>
</evidence>
<feature type="active site" description="Nucleophile" evidence="7">
    <location>
        <position position="24"/>
    </location>
</feature>
<dbReference type="InterPro" id="IPR036249">
    <property type="entry name" value="Thioredoxin-like_sf"/>
</dbReference>
<organism evidence="10 11">
    <name type="scientific">Arcticibacterium luteifluviistationis</name>
    <dbReference type="NCBI Taxonomy" id="1784714"/>
    <lineage>
        <taxon>Bacteria</taxon>
        <taxon>Pseudomonadati</taxon>
        <taxon>Bacteroidota</taxon>
        <taxon>Cytophagia</taxon>
        <taxon>Cytophagales</taxon>
        <taxon>Leadbetterellaceae</taxon>
        <taxon>Arcticibacterium</taxon>
    </lineage>
</organism>
<evidence type="ECO:0000256" key="6">
    <source>
        <dbReference type="NCBIfam" id="TIGR01068"/>
    </source>
</evidence>
<accession>A0A2Z4GIE7</accession>
<sequence>MKGNFKELVNAEIPLLVDFYAVWCGPCKAQAPIIKELAKEVEGKVRIIKIDIDKNQAVAQRYNIKGVPTLALFKGGAIVWRQSGVQSKTQLLQVINQNM</sequence>
<dbReference type="InterPro" id="IPR005746">
    <property type="entry name" value="Thioredoxin"/>
</dbReference>
<dbReference type="OrthoDB" id="9790390at2"/>
<dbReference type="PROSITE" id="PS51352">
    <property type="entry name" value="THIOREDOXIN_2"/>
    <property type="match status" value="1"/>
</dbReference>
<evidence type="ECO:0000256" key="7">
    <source>
        <dbReference type="PIRSR" id="PIRSR000077-1"/>
    </source>
</evidence>
<dbReference type="SUPFAM" id="SSF52833">
    <property type="entry name" value="Thioredoxin-like"/>
    <property type="match status" value="1"/>
</dbReference>
<dbReference type="InterPro" id="IPR013766">
    <property type="entry name" value="Thioredoxin_domain"/>
</dbReference>
<evidence type="ECO:0000256" key="4">
    <source>
        <dbReference type="ARBA" id="ARBA00023157"/>
    </source>
</evidence>
<dbReference type="RefSeq" id="WP_111374165.1">
    <property type="nucleotide sequence ID" value="NZ_CP029480.1"/>
</dbReference>
<dbReference type="Pfam" id="PF00085">
    <property type="entry name" value="Thioredoxin"/>
    <property type="match status" value="1"/>
</dbReference>
<keyword evidence="11" id="KW-1185">Reference proteome</keyword>
<dbReference type="AlphaFoldDB" id="A0A2Z4GIE7"/>
<keyword evidence="5 8" id="KW-0676">Redox-active center</keyword>
<dbReference type="PROSITE" id="PS00194">
    <property type="entry name" value="THIOREDOXIN_1"/>
    <property type="match status" value="1"/>
</dbReference>
<dbReference type="PRINTS" id="PR00421">
    <property type="entry name" value="THIOREDOXIN"/>
</dbReference>
<protein>
    <recommendedName>
        <fullName evidence="6">Thioredoxin</fullName>
    </recommendedName>
</protein>
<feature type="site" description="Contributes to redox potential value" evidence="7">
    <location>
        <position position="26"/>
    </location>
</feature>
<dbReference type="GO" id="GO:0015035">
    <property type="term" value="F:protein-disulfide reductase activity"/>
    <property type="evidence" value="ECO:0007669"/>
    <property type="project" value="UniProtKB-UniRule"/>
</dbReference>
<dbReference type="PIRSF" id="PIRSF000077">
    <property type="entry name" value="Thioredoxin"/>
    <property type="match status" value="1"/>
</dbReference>
<feature type="site" description="Contributes to redox potential value" evidence="7">
    <location>
        <position position="25"/>
    </location>
</feature>
<proteinExistence type="inferred from homology"/>
<keyword evidence="4 8" id="KW-1015">Disulfide bond</keyword>
<evidence type="ECO:0000256" key="2">
    <source>
        <dbReference type="ARBA" id="ARBA00022448"/>
    </source>
</evidence>
<dbReference type="GO" id="GO:0045454">
    <property type="term" value="P:cell redox homeostasis"/>
    <property type="evidence" value="ECO:0007669"/>
    <property type="project" value="TreeGrafter"/>
</dbReference>
<feature type="disulfide bond" description="Redox-active" evidence="8">
    <location>
        <begin position="24"/>
        <end position="27"/>
    </location>
</feature>
<dbReference type="Gene3D" id="3.40.30.10">
    <property type="entry name" value="Glutaredoxin"/>
    <property type="match status" value="1"/>
</dbReference>
<reference evidence="10 11" key="1">
    <citation type="submission" date="2018-05" db="EMBL/GenBank/DDBJ databases">
        <title>Complete genome sequence of Arcticibacterium luteifluviistationis SM1504T, a cytophagaceae bacterium isolated from Arctic surface seawater.</title>
        <authorList>
            <person name="Li Y."/>
            <person name="Qin Q.-L."/>
        </authorList>
    </citation>
    <scope>NUCLEOTIDE SEQUENCE [LARGE SCALE GENOMIC DNA]</scope>
    <source>
        <strain evidence="10 11">SM1504</strain>
    </source>
</reference>
<name>A0A2Z4GIE7_9BACT</name>
<dbReference type="KEGG" id="als:DJ013_04455"/>
<evidence type="ECO:0000259" key="9">
    <source>
        <dbReference type="PROSITE" id="PS51352"/>
    </source>
</evidence>
<evidence type="ECO:0000256" key="8">
    <source>
        <dbReference type="PIRSR" id="PIRSR000077-4"/>
    </source>
</evidence>
<dbReference type="NCBIfam" id="TIGR01068">
    <property type="entry name" value="thioredoxin"/>
    <property type="match status" value="1"/>
</dbReference>
<dbReference type="GO" id="GO:0005829">
    <property type="term" value="C:cytosol"/>
    <property type="evidence" value="ECO:0007669"/>
    <property type="project" value="TreeGrafter"/>
</dbReference>
<dbReference type="CDD" id="cd02947">
    <property type="entry name" value="TRX_family"/>
    <property type="match status" value="1"/>
</dbReference>
<dbReference type="InterPro" id="IPR017937">
    <property type="entry name" value="Thioredoxin_CS"/>
</dbReference>
<dbReference type="Proteomes" id="UP000249873">
    <property type="component" value="Chromosome"/>
</dbReference>
<keyword evidence="2" id="KW-0813">Transport</keyword>
<dbReference type="FunFam" id="3.40.30.10:FF:000001">
    <property type="entry name" value="Thioredoxin"/>
    <property type="match status" value="1"/>
</dbReference>